<accession>A0A6N3F6W7</accession>
<dbReference type="RefSeq" id="WP_156561784.1">
    <property type="nucleotide sequence ID" value="NZ_CACRTV010000057.1"/>
</dbReference>
<gene>
    <name evidence="2" type="ORF">CPLFYP93_02419</name>
</gene>
<dbReference type="AlphaFoldDB" id="A0A6N3F6W7"/>
<keyword evidence="1" id="KW-0472">Membrane</keyword>
<proteinExistence type="predicted"/>
<keyword evidence="1" id="KW-0812">Transmembrane</keyword>
<dbReference type="EMBL" id="CACRTV010000057">
    <property type="protein sequence ID" value="VYU47760.1"/>
    <property type="molecule type" value="Genomic_DNA"/>
</dbReference>
<organism evidence="2">
    <name type="scientific">Clostridium paraputrificum</name>
    <dbReference type="NCBI Taxonomy" id="29363"/>
    <lineage>
        <taxon>Bacteria</taxon>
        <taxon>Bacillati</taxon>
        <taxon>Bacillota</taxon>
        <taxon>Clostridia</taxon>
        <taxon>Eubacteriales</taxon>
        <taxon>Clostridiaceae</taxon>
        <taxon>Clostridium</taxon>
    </lineage>
</organism>
<protein>
    <submittedName>
        <fullName evidence="2">Uncharacterized protein</fullName>
    </submittedName>
</protein>
<feature type="transmembrane region" description="Helical" evidence="1">
    <location>
        <begin position="21"/>
        <end position="46"/>
    </location>
</feature>
<reference evidence="2" key="1">
    <citation type="submission" date="2019-11" db="EMBL/GenBank/DDBJ databases">
        <authorList>
            <person name="Feng L."/>
        </authorList>
    </citation>
    <scope>NUCLEOTIDE SEQUENCE</scope>
    <source>
        <strain evidence="2">CParaputrificumLFYP93</strain>
    </source>
</reference>
<sequence length="176" mass="19667">MRTIKRRILKSAKRSVNNKKGMSLITPIVFGVLFLLAAYVTTWYFIALNHEAYTSRVDKVCASMLDAISENRQINDAIITHYQEDLNLAEWYIKDYNIKIKTLDIPKGGTASNVTQTTIVNLDKGEKLNRVIEIPKNKIVRIEIKSKGTTRLTSISKMAGSDAVADVVGYAEGSVD</sequence>
<evidence type="ECO:0000256" key="1">
    <source>
        <dbReference type="SAM" id="Phobius"/>
    </source>
</evidence>
<evidence type="ECO:0000313" key="2">
    <source>
        <dbReference type="EMBL" id="VYU47760.1"/>
    </source>
</evidence>
<keyword evidence="1" id="KW-1133">Transmembrane helix</keyword>
<name>A0A6N3F6W7_9CLOT</name>